<dbReference type="Gene3D" id="4.10.240.10">
    <property type="entry name" value="Zn(2)-C6 fungal-type DNA-binding domain"/>
    <property type="match status" value="1"/>
</dbReference>
<accession>A1CG60</accession>
<feature type="compositionally biased region" description="Polar residues" evidence="7">
    <location>
        <begin position="44"/>
        <end position="54"/>
    </location>
</feature>
<proteinExistence type="predicted"/>
<feature type="compositionally biased region" description="Low complexity" evidence="7">
    <location>
        <begin position="33"/>
        <end position="43"/>
    </location>
</feature>
<dbReference type="GeneID" id="4704574"/>
<dbReference type="PROSITE" id="PS50048">
    <property type="entry name" value="ZN2_CY6_FUNGAL_2"/>
    <property type="match status" value="1"/>
</dbReference>
<evidence type="ECO:0000259" key="8">
    <source>
        <dbReference type="PROSITE" id="PS50048"/>
    </source>
</evidence>
<evidence type="ECO:0000313" key="9">
    <source>
        <dbReference type="EMBL" id="EAW10940.1"/>
    </source>
</evidence>
<dbReference type="EMBL" id="DS027053">
    <property type="protein sequence ID" value="EAW10940.1"/>
    <property type="molecule type" value="Genomic_DNA"/>
</dbReference>
<dbReference type="HOGENOM" id="CLU_011910_0_0_1"/>
<dbReference type="InterPro" id="IPR036864">
    <property type="entry name" value="Zn2-C6_fun-type_DNA-bd_sf"/>
</dbReference>
<dbReference type="SMART" id="SM00906">
    <property type="entry name" value="Fungal_trans"/>
    <property type="match status" value="1"/>
</dbReference>
<dbReference type="InterPro" id="IPR053230">
    <property type="entry name" value="Trans_reg_galc"/>
</dbReference>
<reference evidence="9 10" key="1">
    <citation type="journal article" date="2008" name="PLoS Genet.">
        <title>Genomic islands in the pathogenic filamentous fungus Aspergillus fumigatus.</title>
        <authorList>
            <person name="Fedorova N.D."/>
            <person name="Khaldi N."/>
            <person name="Joardar V.S."/>
            <person name="Maiti R."/>
            <person name="Amedeo P."/>
            <person name="Anderson M.J."/>
            <person name="Crabtree J."/>
            <person name="Silva J.C."/>
            <person name="Badger J.H."/>
            <person name="Albarraq A."/>
            <person name="Angiuoli S."/>
            <person name="Bussey H."/>
            <person name="Bowyer P."/>
            <person name="Cotty P.J."/>
            <person name="Dyer P.S."/>
            <person name="Egan A."/>
            <person name="Galens K."/>
            <person name="Fraser-Liggett C.M."/>
            <person name="Haas B.J."/>
            <person name="Inman J.M."/>
            <person name="Kent R."/>
            <person name="Lemieux S."/>
            <person name="Malavazi I."/>
            <person name="Orvis J."/>
            <person name="Roemer T."/>
            <person name="Ronning C.M."/>
            <person name="Sundaram J.P."/>
            <person name="Sutton G."/>
            <person name="Turner G."/>
            <person name="Venter J.C."/>
            <person name="White O.R."/>
            <person name="Whitty B.R."/>
            <person name="Youngman P."/>
            <person name="Wolfe K.H."/>
            <person name="Goldman G.H."/>
            <person name="Wortman J.R."/>
            <person name="Jiang B."/>
            <person name="Denning D.W."/>
            <person name="Nierman W.C."/>
        </authorList>
    </citation>
    <scope>NUCLEOTIDE SEQUENCE [LARGE SCALE GENOMIC DNA]</scope>
    <source>
        <strain evidence="10">ATCC 1007 / CBS 513.65 / DSM 816 / NCTC 3887 / NRRL 1</strain>
    </source>
</reference>
<feature type="domain" description="Zn(2)-C6 fungal-type" evidence="8">
    <location>
        <begin position="109"/>
        <end position="139"/>
    </location>
</feature>
<dbReference type="GO" id="GO:0000981">
    <property type="term" value="F:DNA-binding transcription factor activity, RNA polymerase II-specific"/>
    <property type="evidence" value="ECO:0007669"/>
    <property type="project" value="InterPro"/>
</dbReference>
<sequence>MENIPKLYPTIELQPHDAANAGFKPDGLSARVPPGSGLPLSPSATSQNSQSAPFSSVPPYRPAAAYERSYPPPHQSSASSSSRDLPAKVAIPRAAPYSVHAQRLRSARACEPCRQRKIKCDGDKPVCRQCQENRVPCSYLDVKRVRDQKQLGILAQRVERYERLLRDLETEVEGVAARRIRRTLKAANQPGAGAEDGDLSDSSTSSAGSLTAIDLLEEDLNRSEKTRATGYFGKNSEVSWMQKLEGEAEKRGRQIDFDPEMLGDDQQQQQQKQQQQQQKSDIPIAAMSYHLDDLGIPLMDDVDPYALPPKKLADRFFAAYMEFVHPAFQVVRKSIFVKQYWQFFSQPSNPPRRWLAILNMIFALGCRYCRLLNDGAGLNDKDEDDDYDDGDWNDLVYLNRARKLCLDGNVLFEHTDLQQIQVETLVALYLLALGQINRASNFAGMAFRSALSLGINLRFEDERTHHSSKEARGRLWWSIYVLEHLLTATTGRASCVGEWLTSAPLPIPFEEERFDTPEAVRLFRDPRLRLRHLKLSLFETEDEARAKAQWLAGCEPSPSLFFHCLVDLASITQAVLNKVYSIQGLRDTAAQFEQRVRKYSSKMDSWLSKLPAAYSFTTDPNNDTLCLDDIREPRASSSPFTRERVCLAFTYYSARITISRPCLTPTHIKSSCSSKNTTTTSSSSSYTSPDPPKRPHRHKGNQPHHPHPPSHRTSISLTCLRAACALIDILPDHPDPVWLARFAPWWSILHYIMQATTALLLGLSSYPAPPNAASASAPDGTSTSTPGSSVAGEATETETETDPTIATVLAHTRKALRWLRRMGGEEAAARRAFVLCERVVRRIVPGEPGG</sequence>
<dbReference type="Proteomes" id="UP000006701">
    <property type="component" value="Unassembled WGS sequence"/>
</dbReference>
<dbReference type="GO" id="GO:0006351">
    <property type="term" value="P:DNA-templated transcription"/>
    <property type="evidence" value="ECO:0007669"/>
    <property type="project" value="InterPro"/>
</dbReference>
<gene>
    <name evidence="9" type="ORF">ACLA_065740</name>
</gene>
<keyword evidence="1" id="KW-0479">Metal-binding</keyword>
<dbReference type="RefSeq" id="XP_001272366.1">
    <property type="nucleotide sequence ID" value="XM_001272365.1"/>
</dbReference>
<keyword evidence="3" id="KW-0238">DNA-binding</keyword>
<dbReference type="CDD" id="cd00067">
    <property type="entry name" value="GAL4"/>
    <property type="match status" value="1"/>
</dbReference>
<dbReference type="KEGG" id="act:ACLA_065740"/>
<evidence type="ECO:0000256" key="4">
    <source>
        <dbReference type="ARBA" id="ARBA00023163"/>
    </source>
</evidence>
<dbReference type="GO" id="GO:0003677">
    <property type="term" value="F:DNA binding"/>
    <property type="evidence" value="ECO:0007669"/>
    <property type="project" value="UniProtKB-KW"/>
</dbReference>
<feature type="compositionally biased region" description="Low complexity" evidence="7">
    <location>
        <begin position="771"/>
        <end position="794"/>
    </location>
</feature>
<dbReference type="Pfam" id="PF00172">
    <property type="entry name" value="Zn_clus"/>
    <property type="match status" value="1"/>
</dbReference>
<name>A1CG60_ASPCL</name>
<keyword evidence="5" id="KW-0539">Nucleus</keyword>
<feature type="region of interest" description="Disordered" evidence="7">
    <location>
        <begin position="770"/>
        <end position="803"/>
    </location>
</feature>
<feature type="region of interest" description="Disordered" evidence="7">
    <location>
        <begin position="1"/>
        <end position="86"/>
    </location>
</feature>
<evidence type="ECO:0000256" key="7">
    <source>
        <dbReference type="SAM" id="MobiDB-lite"/>
    </source>
</evidence>
<feature type="compositionally biased region" description="Low complexity" evidence="7">
    <location>
        <begin position="670"/>
        <end position="688"/>
    </location>
</feature>
<dbReference type="OMA" id="ITISRPC"/>
<feature type="region of interest" description="Disordered" evidence="7">
    <location>
        <begin position="668"/>
        <end position="713"/>
    </location>
</feature>
<feature type="compositionally biased region" description="Basic residues" evidence="7">
    <location>
        <begin position="694"/>
        <end position="710"/>
    </location>
</feature>
<dbReference type="SUPFAM" id="SSF57701">
    <property type="entry name" value="Zn2/Cys6 DNA-binding domain"/>
    <property type="match status" value="1"/>
</dbReference>
<dbReference type="VEuPathDB" id="FungiDB:ACLA_065740"/>
<feature type="region of interest" description="Disordered" evidence="7">
    <location>
        <begin position="187"/>
        <end position="206"/>
    </location>
</feature>
<feature type="coiled-coil region" evidence="6">
    <location>
        <begin position="151"/>
        <end position="178"/>
    </location>
</feature>
<protein>
    <submittedName>
        <fullName evidence="9">C6 zinc finger domain protein</fullName>
    </submittedName>
</protein>
<evidence type="ECO:0000256" key="5">
    <source>
        <dbReference type="ARBA" id="ARBA00023242"/>
    </source>
</evidence>
<dbReference type="eggNOG" id="ENOG502RZ6G">
    <property type="taxonomic scope" value="Eukaryota"/>
</dbReference>
<evidence type="ECO:0000313" key="10">
    <source>
        <dbReference type="Proteomes" id="UP000006701"/>
    </source>
</evidence>
<keyword evidence="4" id="KW-0804">Transcription</keyword>
<dbReference type="AlphaFoldDB" id="A1CG60"/>
<dbReference type="PANTHER" id="PTHR47654">
    <property type="entry name" value="ZN(II)2CYS6 TRANSCRIPTION FACTOR (EUROFUNG)-RELATED"/>
    <property type="match status" value="1"/>
</dbReference>
<evidence type="ECO:0000256" key="6">
    <source>
        <dbReference type="SAM" id="Coils"/>
    </source>
</evidence>
<dbReference type="InterPro" id="IPR007219">
    <property type="entry name" value="XnlR_reg_dom"/>
</dbReference>
<dbReference type="PANTHER" id="PTHR47654:SF4">
    <property type="entry name" value="ZN(II)2CYS6 TRANSCRIPTION FACTOR (EUROFUNG)"/>
    <property type="match status" value="1"/>
</dbReference>
<dbReference type="OrthoDB" id="5296287at2759"/>
<dbReference type="CDD" id="cd12148">
    <property type="entry name" value="fungal_TF_MHR"/>
    <property type="match status" value="1"/>
</dbReference>
<keyword evidence="10" id="KW-1185">Reference proteome</keyword>
<dbReference type="SMART" id="SM00066">
    <property type="entry name" value="GAL4"/>
    <property type="match status" value="1"/>
</dbReference>
<dbReference type="Pfam" id="PF04082">
    <property type="entry name" value="Fungal_trans"/>
    <property type="match status" value="1"/>
</dbReference>
<dbReference type="InterPro" id="IPR001138">
    <property type="entry name" value="Zn2Cys6_DnaBD"/>
</dbReference>
<dbReference type="GO" id="GO:0008270">
    <property type="term" value="F:zinc ion binding"/>
    <property type="evidence" value="ECO:0007669"/>
    <property type="project" value="InterPro"/>
</dbReference>
<keyword evidence="2" id="KW-0805">Transcription regulation</keyword>
<evidence type="ECO:0000256" key="2">
    <source>
        <dbReference type="ARBA" id="ARBA00023015"/>
    </source>
</evidence>
<organism evidence="9 10">
    <name type="scientific">Aspergillus clavatus (strain ATCC 1007 / CBS 513.65 / DSM 816 / NCTC 3887 / NRRL 1 / QM 1276 / 107)</name>
    <dbReference type="NCBI Taxonomy" id="344612"/>
    <lineage>
        <taxon>Eukaryota</taxon>
        <taxon>Fungi</taxon>
        <taxon>Dikarya</taxon>
        <taxon>Ascomycota</taxon>
        <taxon>Pezizomycotina</taxon>
        <taxon>Eurotiomycetes</taxon>
        <taxon>Eurotiomycetidae</taxon>
        <taxon>Eurotiales</taxon>
        <taxon>Aspergillaceae</taxon>
        <taxon>Aspergillus</taxon>
        <taxon>Aspergillus subgen. Fumigati</taxon>
    </lineage>
</organism>
<dbReference type="PROSITE" id="PS00463">
    <property type="entry name" value="ZN2_CY6_FUNGAL_1"/>
    <property type="match status" value="1"/>
</dbReference>
<keyword evidence="6" id="KW-0175">Coiled coil</keyword>
<evidence type="ECO:0000256" key="1">
    <source>
        <dbReference type="ARBA" id="ARBA00022723"/>
    </source>
</evidence>
<evidence type="ECO:0000256" key="3">
    <source>
        <dbReference type="ARBA" id="ARBA00023125"/>
    </source>
</evidence>